<sequence length="365" mass="43447">MCDNNIENQHEAFKPFRLNEEESPLSIVYKAFTAQYDPDPALHLVRDFCLTSTSIENQRKSLEFLYMRSFFKELDEMIEINKKSERIENRQWAELFDILITRRRKNVDHYQILDQIKNIKPVSSYVELYKQFITIYCYHELRQSGKLANYLDSINDLIEQVEDPLMLMFFQERMEDYHYFYHFQRNELILCRMYGFRLLKKPHNIYKNCLVHRNIALTYLFESYEQAMYHINEALRIAKEMGYTLLEDGIVNNNIPFIAAVNGKYEGISTTNPVEQAHLNIAKGNIDEALSVLEKIENPSQYQEYYLGKALKDKARLMNSYNRFIQQGDYFGAKLPFTEIQKLRENISGPKNQRDISIVETFLEE</sequence>
<protein>
    <submittedName>
        <fullName evidence="1">Uncharacterized protein</fullName>
    </submittedName>
</protein>
<dbReference type="NCBIfam" id="NF038310">
    <property type="entry name" value="lysogeny_AimR"/>
    <property type="match status" value="1"/>
</dbReference>
<evidence type="ECO:0000313" key="2">
    <source>
        <dbReference type="Proteomes" id="UP000030403"/>
    </source>
</evidence>
<proteinExistence type="predicted"/>
<dbReference type="eggNOG" id="ENOG502Z9E0">
    <property type="taxonomic scope" value="Bacteria"/>
</dbReference>
<accession>A0A0A5G118</accession>
<dbReference type="Pfam" id="PF22871">
    <property type="entry name" value="AimR"/>
    <property type="match status" value="1"/>
</dbReference>
<evidence type="ECO:0000313" key="1">
    <source>
        <dbReference type="EMBL" id="KGX84770.1"/>
    </source>
</evidence>
<dbReference type="AlphaFoldDB" id="A0A0A5G118"/>
<dbReference type="EMBL" id="AVPF01000049">
    <property type="protein sequence ID" value="KGX84770.1"/>
    <property type="molecule type" value="Genomic_DNA"/>
</dbReference>
<dbReference type="Proteomes" id="UP000030403">
    <property type="component" value="Unassembled WGS sequence"/>
</dbReference>
<dbReference type="InterPro" id="IPR047705">
    <property type="entry name" value="AimR-like"/>
</dbReference>
<name>A0A0A5G118_9BACI</name>
<comment type="caution">
    <text evidence="1">The sequence shown here is derived from an EMBL/GenBank/DDBJ whole genome shotgun (WGS) entry which is preliminary data.</text>
</comment>
<dbReference type="RefSeq" id="WP_027447913.1">
    <property type="nucleotide sequence ID" value="NZ_AVPF01000049.1"/>
</dbReference>
<gene>
    <name evidence="1" type="ORF">N783_16160</name>
</gene>
<keyword evidence="2" id="KW-1185">Reference proteome</keyword>
<dbReference type="STRING" id="1385511.GCA_000425225_00430"/>
<organism evidence="1 2">
    <name type="scientific">Pontibacillus marinus BH030004 = DSM 16465</name>
    <dbReference type="NCBI Taxonomy" id="1385511"/>
    <lineage>
        <taxon>Bacteria</taxon>
        <taxon>Bacillati</taxon>
        <taxon>Bacillota</taxon>
        <taxon>Bacilli</taxon>
        <taxon>Bacillales</taxon>
        <taxon>Bacillaceae</taxon>
        <taxon>Pontibacillus</taxon>
    </lineage>
</organism>
<reference evidence="1 2" key="1">
    <citation type="submission" date="2013-08" db="EMBL/GenBank/DDBJ databases">
        <authorList>
            <person name="Huang J."/>
            <person name="Wang G."/>
        </authorList>
    </citation>
    <scope>NUCLEOTIDE SEQUENCE [LARGE SCALE GENOMIC DNA]</scope>
    <source>
        <strain evidence="1 2">BH030004</strain>
    </source>
</reference>
<dbReference type="OrthoDB" id="2692106at2"/>